<reference evidence="3 4" key="1">
    <citation type="submission" date="2021-03" db="EMBL/GenBank/DDBJ databases">
        <title>Antimicrobial resistance genes in bacteria isolated from Japanese honey, and their potential for conferring macrolide and lincosamide resistance in the American foulbrood pathogen Paenibacillus larvae.</title>
        <authorList>
            <person name="Okamoto M."/>
            <person name="Kumagai M."/>
            <person name="Kanamori H."/>
            <person name="Takamatsu D."/>
        </authorList>
    </citation>
    <scope>NUCLEOTIDE SEQUENCE [LARGE SCALE GENOMIC DNA]</scope>
    <source>
        <strain evidence="3 4">J21TS3</strain>
    </source>
</reference>
<dbReference type="EMBL" id="BORW01000001">
    <property type="protein sequence ID" value="GIO65699.1"/>
    <property type="molecule type" value="Genomic_DNA"/>
</dbReference>
<keyword evidence="1" id="KW-0175">Coiled coil</keyword>
<evidence type="ECO:0000256" key="2">
    <source>
        <dbReference type="SAM" id="MobiDB-lite"/>
    </source>
</evidence>
<keyword evidence="4" id="KW-1185">Reference proteome</keyword>
<evidence type="ECO:0008006" key="5">
    <source>
        <dbReference type="Google" id="ProtNLM"/>
    </source>
</evidence>
<name>A0ABQ4LR06_9BACL</name>
<evidence type="ECO:0000313" key="4">
    <source>
        <dbReference type="Proteomes" id="UP000680638"/>
    </source>
</evidence>
<evidence type="ECO:0000256" key="1">
    <source>
        <dbReference type="SAM" id="Coils"/>
    </source>
</evidence>
<accession>A0ABQ4LR06</accession>
<feature type="coiled-coil region" evidence="1">
    <location>
        <begin position="117"/>
        <end position="148"/>
    </location>
</feature>
<proteinExistence type="predicted"/>
<comment type="caution">
    <text evidence="3">The sequence shown here is derived from an EMBL/GenBank/DDBJ whole genome shotgun (WGS) entry which is preliminary data.</text>
</comment>
<organism evidence="3 4">
    <name type="scientific">Paenibacillus cookii</name>
    <dbReference type="NCBI Taxonomy" id="157839"/>
    <lineage>
        <taxon>Bacteria</taxon>
        <taxon>Bacillati</taxon>
        <taxon>Bacillota</taxon>
        <taxon>Bacilli</taxon>
        <taxon>Bacillales</taxon>
        <taxon>Paenibacillaceae</taxon>
        <taxon>Paenibacillus</taxon>
    </lineage>
</organism>
<gene>
    <name evidence="3" type="ORF">J21TS3_05200</name>
</gene>
<feature type="region of interest" description="Disordered" evidence="2">
    <location>
        <begin position="1"/>
        <end position="30"/>
    </location>
</feature>
<protein>
    <recommendedName>
        <fullName evidence="5">NERD domain-containing protein</fullName>
    </recommendedName>
</protein>
<dbReference type="RefSeq" id="WP_212947340.1">
    <property type="nucleotide sequence ID" value="NZ_BORW01000001.1"/>
</dbReference>
<dbReference type="Proteomes" id="UP000680638">
    <property type="component" value="Unassembled WGS sequence"/>
</dbReference>
<evidence type="ECO:0000313" key="3">
    <source>
        <dbReference type="EMBL" id="GIO65699.1"/>
    </source>
</evidence>
<sequence>MGYKPDLMTEQHPEPTFMEPFFHRQNSSGPCRRREELLDRHVWRQKGPDRGDAGKAAWEAERYADRLELIQSVHHVCGEAVDWSRIASLAPPFRRGEKGPREQAAETRYAEFKPTRLQKLLKQDAAVRQELEEQLAQAKEQDRREYAAWKHATDFARDIMEGHRTAYLRVLEEFAPLNDLLVLGSGLEFVVLDPKTVEVELDVHSGQIIPHESKRLTEEGELAAAPLDAEARNALEYEYVCGCVLRIARELLMILPLETVLVHARDTKMNRDSGQEEYVTVLSIRLDRDTLSRLDVAPGSYPRVLGHFTHRVRFDPAGGFAPVEPLEAWA</sequence>